<dbReference type="PROSITE" id="PS50983">
    <property type="entry name" value="FE_B12_PBP"/>
    <property type="match status" value="1"/>
</dbReference>
<dbReference type="InterPro" id="IPR002491">
    <property type="entry name" value="ABC_transptr_periplasmic_BD"/>
</dbReference>
<evidence type="ECO:0000259" key="1">
    <source>
        <dbReference type="PROSITE" id="PS50983"/>
    </source>
</evidence>
<evidence type="ECO:0000313" key="2">
    <source>
        <dbReference type="EMBL" id="MFC3933405.1"/>
    </source>
</evidence>
<dbReference type="Pfam" id="PF01497">
    <property type="entry name" value="Peripla_BP_2"/>
    <property type="match status" value="1"/>
</dbReference>
<dbReference type="EMBL" id="JBHSAJ010000002">
    <property type="protein sequence ID" value="MFC3933405.1"/>
    <property type="molecule type" value="Genomic_DNA"/>
</dbReference>
<dbReference type="PANTHER" id="PTHR30535:SF34">
    <property type="entry name" value="MOLYBDATE-BINDING PROTEIN MOLA"/>
    <property type="match status" value="1"/>
</dbReference>
<accession>A0ABV8D4F4</accession>
<dbReference type="InterPro" id="IPR050902">
    <property type="entry name" value="ABC_Transporter_SBP"/>
</dbReference>
<comment type="caution">
    <text evidence="2">The sequence shown here is derived from an EMBL/GenBank/DDBJ whole genome shotgun (WGS) entry which is preliminary data.</text>
</comment>
<name>A0ABV8D4F4_9BURK</name>
<dbReference type="Gene3D" id="3.40.50.1980">
    <property type="entry name" value="Nitrogenase molybdenum iron protein domain"/>
    <property type="match status" value="2"/>
</dbReference>
<gene>
    <name evidence="2" type="ORF">ACFOW3_02090</name>
</gene>
<reference evidence="3" key="1">
    <citation type="journal article" date="2019" name="Int. J. Syst. Evol. Microbiol.">
        <title>The Global Catalogue of Microorganisms (GCM) 10K type strain sequencing project: providing services to taxonomists for standard genome sequencing and annotation.</title>
        <authorList>
            <consortium name="The Broad Institute Genomics Platform"/>
            <consortium name="The Broad Institute Genome Sequencing Center for Infectious Disease"/>
            <person name="Wu L."/>
            <person name="Ma J."/>
        </authorList>
    </citation>
    <scope>NUCLEOTIDE SEQUENCE [LARGE SCALE GENOMIC DNA]</scope>
    <source>
        <strain evidence="3">CCUG 2113</strain>
    </source>
</reference>
<dbReference type="CDD" id="cd01139">
    <property type="entry name" value="TroA_f"/>
    <property type="match status" value="1"/>
</dbReference>
<dbReference type="RefSeq" id="WP_156358899.1">
    <property type="nucleotide sequence ID" value="NZ_JAMXAX010000001.1"/>
</dbReference>
<dbReference type="Proteomes" id="UP001595693">
    <property type="component" value="Unassembled WGS sequence"/>
</dbReference>
<feature type="domain" description="Fe/B12 periplasmic-binding" evidence="1">
    <location>
        <begin position="65"/>
        <end position="367"/>
    </location>
</feature>
<organism evidence="2 3">
    <name type="scientific">Acidovorax facilis</name>
    <dbReference type="NCBI Taxonomy" id="12917"/>
    <lineage>
        <taxon>Bacteria</taxon>
        <taxon>Pseudomonadati</taxon>
        <taxon>Pseudomonadota</taxon>
        <taxon>Betaproteobacteria</taxon>
        <taxon>Burkholderiales</taxon>
        <taxon>Comamonadaceae</taxon>
        <taxon>Acidovorax</taxon>
    </lineage>
</organism>
<protein>
    <submittedName>
        <fullName evidence="2">ABC transporter substrate-binding protein</fullName>
    </submittedName>
</protein>
<keyword evidence="3" id="KW-1185">Reference proteome</keyword>
<proteinExistence type="predicted"/>
<sequence>MAMGHRWRIALLILVLAGIAAAGILLVSPAAAPEGAASPPPSGSHHVTVTDLLGRNVQVRVPVQRVILGEGRQLYLVAALDTDNPIQRIVGWRKDLIQADPDTYSAYAKKFPRIADIPTFGGFEDGTFDIEQAIAQKPDVILLNIEAQRATDDARYIEKLAALGIPVVYVDFRHRPMENTEPTMRLMGRLFGKEARAEEFIAYRTAQIRRVADTIAAEQPPRPKVFIERIGGYTEDCCLSFGNENFGKYVEVAGGTNVAKGVIPGTFGQLNPEQVIASNPDQVVVTSANWEAYVPSGHWIGVGPGADLAEARRKLETYTRRPAYTGTRAAQERAFHAIWHQFYNSPYEFVAIQQLAKWFHPDLFTDLDPDATYREMHERFLPVPYEPGYFVSLDGATPTASAAPSTAKAAP</sequence>
<evidence type="ECO:0000313" key="3">
    <source>
        <dbReference type="Proteomes" id="UP001595693"/>
    </source>
</evidence>
<dbReference type="SUPFAM" id="SSF53807">
    <property type="entry name" value="Helical backbone' metal receptor"/>
    <property type="match status" value="1"/>
</dbReference>
<dbReference type="PANTHER" id="PTHR30535">
    <property type="entry name" value="VITAMIN B12-BINDING PROTEIN"/>
    <property type="match status" value="1"/>
</dbReference>